<evidence type="ECO:0000256" key="1">
    <source>
        <dbReference type="ARBA" id="ARBA00006440"/>
    </source>
</evidence>
<feature type="compositionally biased region" description="Polar residues" evidence="2">
    <location>
        <begin position="324"/>
        <end position="335"/>
    </location>
</feature>
<comment type="caution">
    <text evidence="4">The sequence shown here is derived from an EMBL/GenBank/DDBJ whole genome shotgun (WGS) entry which is preliminary data.</text>
</comment>
<feature type="compositionally biased region" description="Low complexity" evidence="2">
    <location>
        <begin position="345"/>
        <end position="355"/>
    </location>
</feature>
<dbReference type="OrthoDB" id="10023686at2759"/>
<reference evidence="4" key="1">
    <citation type="journal article" date="2019" name="bioRxiv">
        <title>The Genome of the Zebra Mussel, Dreissena polymorpha: A Resource for Invasive Species Research.</title>
        <authorList>
            <person name="McCartney M.A."/>
            <person name="Auch B."/>
            <person name="Kono T."/>
            <person name="Mallez S."/>
            <person name="Zhang Y."/>
            <person name="Obille A."/>
            <person name="Becker A."/>
            <person name="Abrahante J.E."/>
            <person name="Garbe J."/>
            <person name="Badalamenti J.P."/>
            <person name="Herman A."/>
            <person name="Mangelson H."/>
            <person name="Liachko I."/>
            <person name="Sullivan S."/>
            <person name="Sone E.D."/>
            <person name="Koren S."/>
            <person name="Silverstein K.A.T."/>
            <person name="Beckman K.B."/>
            <person name="Gohl D.M."/>
        </authorList>
    </citation>
    <scope>NUCLEOTIDE SEQUENCE</scope>
    <source>
        <strain evidence="4">Duluth1</strain>
        <tissue evidence="4">Whole animal</tissue>
    </source>
</reference>
<feature type="domain" description="FAM124" evidence="3">
    <location>
        <begin position="19"/>
        <end position="255"/>
    </location>
</feature>
<organism evidence="4 5">
    <name type="scientific">Dreissena polymorpha</name>
    <name type="common">Zebra mussel</name>
    <name type="synonym">Mytilus polymorpha</name>
    <dbReference type="NCBI Taxonomy" id="45954"/>
    <lineage>
        <taxon>Eukaryota</taxon>
        <taxon>Metazoa</taxon>
        <taxon>Spiralia</taxon>
        <taxon>Lophotrochozoa</taxon>
        <taxon>Mollusca</taxon>
        <taxon>Bivalvia</taxon>
        <taxon>Autobranchia</taxon>
        <taxon>Heteroconchia</taxon>
        <taxon>Euheterodonta</taxon>
        <taxon>Imparidentia</taxon>
        <taxon>Neoheterodontei</taxon>
        <taxon>Myida</taxon>
        <taxon>Dreissenoidea</taxon>
        <taxon>Dreissenidae</taxon>
        <taxon>Dreissena</taxon>
    </lineage>
</organism>
<proteinExistence type="inferred from homology"/>
<dbReference type="Pfam" id="PF15067">
    <property type="entry name" value="FAM124"/>
    <property type="match status" value="1"/>
</dbReference>
<reference evidence="4" key="2">
    <citation type="submission" date="2020-11" db="EMBL/GenBank/DDBJ databases">
        <authorList>
            <person name="McCartney M.A."/>
            <person name="Auch B."/>
            <person name="Kono T."/>
            <person name="Mallez S."/>
            <person name="Becker A."/>
            <person name="Gohl D.M."/>
            <person name="Silverstein K.A.T."/>
            <person name="Koren S."/>
            <person name="Bechman K.B."/>
            <person name="Herman A."/>
            <person name="Abrahante J.E."/>
            <person name="Garbe J."/>
        </authorList>
    </citation>
    <scope>NUCLEOTIDE SEQUENCE</scope>
    <source>
        <strain evidence="4">Duluth1</strain>
        <tissue evidence="4">Whole animal</tissue>
    </source>
</reference>
<protein>
    <recommendedName>
        <fullName evidence="3">FAM124 domain-containing protein</fullName>
    </recommendedName>
</protein>
<accession>A0A9D4MYQ7</accession>
<dbReference type="PANTHER" id="PTHR14715:SF6">
    <property type="entry name" value="FAM124 DOMAIN-CONTAINING PROTEIN"/>
    <property type="match status" value="1"/>
</dbReference>
<dbReference type="SUPFAM" id="SSF54593">
    <property type="entry name" value="Glyoxalase/Bleomycin resistance protein/Dihydroxybiphenyl dioxygenase"/>
    <property type="match status" value="1"/>
</dbReference>
<keyword evidence="5" id="KW-1185">Reference proteome</keyword>
<evidence type="ECO:0000313" key="5">
    <source>
        <dbReference type="Proteomes" id="UP000828390"/>
    </source>
</evidence>
<dbReference type="InterPro" id="IPR029380">
    <property type="entry name" value="FAM124"/>
</dbReference>
<feature type="compositionally biased region" description="Basic and acidic residues" evidence="2">
    <location>
        <begin position="304"/>
        <end position="320"/>
    </location>
</feature>
<sequence>MADGQTGDLIEESGNAYKCRVTLLVPPNKMESLDSVIGSLIDWVDPSRQIVDVEEKIPGEHLYNDGIAKRDITGRLVTPAISIMLFAKESGEMSVSDLQRALLMPPWQFHHKVELQNRNAPNKPVAKQEFFRLANDLPLFAACPVLTNTEHLRINLYVHNYPEMVDFYRTITETEIETSKPEFCIFELYRQPGLDIQLSLKHSPYICPVPVESAYISFNVKSINAIKVATHNAKIDIVGDNVYTTHDPDGNLVILYENNQNTQELHCDLVNTVSNQTLPDTTECINCIENEDGRSQRSLAGSHDSGHFSDNEGKITRGREIGNIITSKTMSNSAAAESKREKSEGYASSDSGSSYTPVGNRHATYRQRGDGSKTGGYSMLNKVTKLRDKWGAVDGLNGTSNCISDGTEVRLVDNGTIKRTEYHSTNGVRKLVRSKYMNTVTIKHSTVYI</sequence>
<dbReference type="InterPro" id="IPR046365">
    <property type="entry name" value="FAM124_dom"/>
</dbReference>
<name>A0A9D4MYQ7_DREPO</name>
<evidence type="ECO:0000259" key="3">
    <source>
        <dbReference type="Pfam" id="PF15067"/>
    </source>
</evidence>
<dbReference type="EMBL" id="JAIWYP010000001">
    <property type="protein sequence ID" value="KAH3886398.1"/>
    <property type="molecule type" value="Genomic_DNA"/>
</dbReference>
<dbReference type="PANTHER" id="PTHR14715">
    <property type="entry name" value="FAM124 DOMAIN-CONTAINING PROTEIN-RELATED"/>
    <property type="match status" value="1"/>
</dbReference>
<evidence type="ECO:0000313" key="4">
    <source>
        <dbReference type="EMBL" id="KAH3886398.1"/>
    </source>
</evidence>
<dbReference type="InterPro" id="IPR029068">
    <property type="entry name" value="Glyas_Bleomycin-R_OHBP_Dase"/>
</dbReference>
<dbReference type="Proteomes" id="UP000828390">
    <property type="component" value="Unassembled WGS sequence"/>
</dbReference>
<feature type="region of interest" description="Disordered" evidence="2">
    <location>
        <begin position="295"/>
        <end position="376"/>
    </location>
</feature>
<comment type="similarity">
    <text evidence="1">Belongs to the FAM124 family.</text>
</comment>
<gene>
    <name evidence="4" type="ORF">DPMN_010404</name>
</gene>
<dbReference type="Gene3D" id="3.10.180.10">
    <property type="entry name" value="2,3-Dihydroxybiphenyl 1,2-Dioxygenase, domain 1"/>
    <property type="match status" value="1"/>
</dbReference>
<dbReference type="AlphaFoldDB" id="A0A9D4MYQ7"/>
<evidence type="ECO:0000256" key="2">
    <source>
        <dbReference type="SAM" id="MobiDB-lite"/>
    </source>
</evidence>